<feature type="transmembrane region" description="Helical" evidence="1">
    <location>
        <begin position="20"/>
        <end position="40"/>
    </location>
</feature>
<gene>
    <name evidence="3" type="ORF">D7Z94_15850</name>
</gene>
<dbReference type="Pfam" id="PF02517">
    <property type="entry name" value="Rce1-like"/>
    <property type="match status" value="1"/>
</dbReference>
<keyword evidence="4" id="KW-1185">Reference proteome</keyword>
<feature type="transmembrane region" description="Helical" evidence="1">
    <location>
        <begin position="221"/>
        <end position="243"/>
    </location>
</feature>
<dbReference type="InterPro" id="IPR003675">
    <property type="entry name" value="Rce1/LyrA-like_dom"/>
</dbReference>
<evidence type="ECO:0000313" key="3">
    <source>
        <dbReference type="EMBL" id="RKN79754.1"/>
    </source>
</evidence>
<feature type="transmembrane region" description="Helical" evidence="1">
    <location>
        <begin position="46"/>
        <end position="67"/>
    </location>
</feature>
<dbReference type="GO" id="GO:0004175">
    <property type="term" value="F:endopeptidase activity"/>
    <property type="evidence" value="ECO:0007669"/>
    <property type="project" value="UniProtKB-ARBA"/>
</dbReference>
<evidence type="ECO:0000259" key="2">
    <source>
        <dbReference type="Pfam" id="PF02517"/>
    </source>
</evidence>
<evidence type="ECO:0000256" key="1">
    <source>
        <dbReference type="SAM" id="Phobius"/>
    </source>
</evidence>
<feature type="domain" description="CAAX prenyl protease 2/Lysostaphin resistance protein A-like" evidence="2">
    <location>
        <begin position="148"/>
        <end position="233"/>
    </location>
</feature>
<feature type="transmembrane region" description="Helical" evidence="1">
    <location>
        <begin position="201"/>
        <end position="216"/>
    </location>
</feature>
<keyword evidence="3" id="KW-0482">Metalloprotease</keyword>
<keyword evidence="1" id="KW-0812">Transmembrane</keyword>
<organism evidence="3 4">
    <name type="scientific">Ulvibacterium marinum</name>
    <dbReference type="NCBI Taxonomy" id="2419782"/>
    <lineage>
        <taxon>Bacteria</taxon>
        <taxon>Pseudomonadati</taxon>
        <taxon>Bacteroidota</taxon>
        <taxon>Flavobacteriia</taxon>
        <taxon>Flavobacteriales</taxon>
        <taxon>Flavobacteriaceae</taxon>
        <taxon>Ulvibacterium</taxon>
    </lineage>
</organism>
<dbReference type="GO" id="GO:0006508">
    <property type="term" value="P:proteolysis"/>
    <property type="evidence" value="ECO:0007669"/>
    <property type="project" value="UniProtKB-KW"/>
</dbReference>
<keyword evidence="3" id="KW-0378">Hydrolase</keyword>
<protein>
    <submittedName>
        <fullName evidence="3">CPBP family intramembrane metalloprotease</fullName>
    </submittedName>
</protein>
<keyword evidence="3" id="KW-0645">Protease</keyword>
<reference evidence="3 4" key="1">
    <citation type="submission" date="2018-10" db="EMBL/GenBank/DDBJ databases">
        <title>Ulvibacterium marinum gen. nov., sp. nov., a novel marine bacterium of the family Flavobacteriaceae, isolated from a culture of the green alga Ulva prolifera.</title>
        <authorList>
            <person name="Zhang Z."/>
        </authorList>
    </citation>
    <scope>NUCLEOTIDE SEQUENCE [LARGE SCALE GENOMIC DNA]</scope>
    <source>
        <strain evidence="3 4">CCMM003</strain>
    </source>
</reference>
<dbReference type="PANTHER" id="PTHR36435">
    <property type="entry name" value="SLR1288 PROTEIN"/>
    <property type="match status" value="1"/>
</dbReference>
<dbReference type="GO" id="GO:0008237">
    <property type="term" value="F:metallopeptidase activity"/>
    <property type="evidence" value="ECO:0007669"/>
    <property type="project" value="UniProtKB-KW"/>
</dbReference>
<dbReference type="GO" id="GO:0080120">
    <property type="term" value="P:CAAX-box protein maturation"/>
    <property type="evidence" value="ECO:0007669"/>
    <property type="project" value="UniProtKB-ARBA"/>
</dbReference>
<name>A0A3B0C6C0_9FLAO</name>
<sequence>MEKIFNLREDQITLKRQLRYHFYPGIAITLVYILISKYLVDLGYPGLTALLFVEVFVLAPIGMAHLARKGYRLNGKFSLQNVIAFTRKLSIAQYLKWTFIGILGCTLIYVPLYPLGLFLKDNVFKWLPQWYFDPGFGTSDMDLIAKVFLLGIFIDGIIGPVVEELFFRGYLLPRMTYLKKWAPVVNGTLFGLYHFWQPHNYLAIIGVGIVISFVVWKKKNVYLGIAIHCTLNILGALAGYLAASGGELIVR</sequence>
<comment type="caution">
    <text evidence="3">The sequence shown here is derived from an EMBL/GenBank/DDBJ whole genome shotgun (WGS) entry which is preliminary data.</text>
</comment>
<keyword evidence="1" id="KW-1133">Transmembrane helix</keyword>
<dbReference type="OrthoDB" id="9779573at2"/>
<accession>A0A3B0C6C0</accession>
<dbReference type="EMBL" id="RBCJ01000003">
    <property type="protein sequence ID" value="RKN79754.1"/>
    <property type="molecule type" value="Genomic_DNA"/>
</dbReference>
<dbReference type="RefSeq" id="WP_120712562.1">
    <property type="nucleotide sequence ID" value="NZ_RBCJ01000003.1"/>
</dbReference>
<evidence type="ECO:0000313" key="4">
    <source>
        <dbReference type="Proteomes" id="UP000276603"/>
    </source>
</evidence>
<proteinExistence type="predicted"/>
<dbReference type="AlphaFoldDB" id="A0A3B0C6C0"/>
<keyword evidence="1" id="KW-0472">Membrane</keyword>
<feature type="transmembrane region" description="Helical" evidence="1">
    <location>
        <begin position="97"/>
        <end position="119"/>
    </location>
</feature>
<dbReference type="PANTHER" id="PTHR36435:SF1">
    <property type="entry name" value="CAAX AMINO TERMINAL PROTEASE FAMILY PROTEIN"/>
    <property type="match status" value="1"/>
</dbReference>
<dbReference type="InterPro" id="IPR052710">
    <property type="entry name" value="CAAX_protease"/>
</dbReference>
<dbReference type="Proteomes" id="UP000276603">
    <property type="component" value="Unassembled WGS sequence"/>
</dbReference>